<dbReference type="Gene3D" id="3.40.50.150">
    <property type="entry name" value="Vaccinia Virus protein VP39"/>
    <property type="match status" value="1"/>
</dbReference>
<dbReference type="Pfam" id="PF04672">
    <property type="entry name" value="Methyltransf_19"/>
    <property type="match status" value="1"/>
</dbReference>
<evidence type="ECO:0000313" key="2">
    <source>
        <dbReference type="EMBL" id="GGO94002.1"/>
    </source>
</evidence>
<proteinExistence type="predicted"/>
<evidence type="ECO:0008006" key="4">
    <source>
        <dbReference type="Google" id="ProtNLM"/>
    </source>
</evidence>
<dbReference type="InterPro" id="IPR029063">
    <property type="entry name" value="SAM-dependent_MTases_sf"/>
</dbReference>
<comment type="caution">
    <text evidence="2">The sequence shown here is derived from an EMBL/GenBank/DDBJ whole genome shotgun (WGS) entry which is preliminary data.</text>
</comment>
<dbReference type="CDD" id="cd02440">
    <property type="entry name" value="AdoMet_MTases"/>
    <property type="match status" value="1"/>
</dbReference>
<name>A0A917ZUP9_9ACTN</name>
<accession>A0A917ZUP9</accession>
<reference evidence="2" key="1">
    <citation type="journal article" date="2014" name="Int. J. Syst. Evol. Microbiol.">
        <title>Complete genome sequence of Corynebacterium casei LMG S-19264T (=DSM 44701T), isolated from a smear-ripened cheese.</title>
        <authorList>
            <consortium name="US DOE Joint Genome Institute (JGI-PGF)"/>
            <person name="Walter F."/>
            <person name="Albersmeier A."/>
            <person name="Kalinowski J."/>
            <person name="Ruckert C."/>
        </authorList>
    </citation>
    <scope>NUCLEOTIDE SEQUENCE</scope>
    <source>
        <strain evidence="2">CGMCC 4.7201</strain>
    </source>
</reference>
<dbReference type="AlphaFoldDB" id="A0A917ZUP9"/>
<sequence>MANTGEDKWTVTEDAYHPPTELHTDRPHAARMYDYLLGGKDNYAADREAAEKAVASFPTLRTAARENRNFLGRVVRHLVRETPIRQFLDIGSGLPTAENVHQVAQRDDPDARVVYVDNDPIVLAHGRALLAENDRTTVIQADARTPDRIIEHCRANELIDFTRPVAVLAVALLHFVPDAENPSGIIDTLRESVPPDSHIVLSHATADISPETALGVQATYQAQGVPLTLRSRSEFEKFFAGLEIVDPGIQVITDWRSDVPPHARPPHADVSWYGGLGRLTG</sequence>
<dbReference type="EMBL" id="BMMS01000022">
    <property type="protein sequence ID" value="GGO94002.1"/>
    <property type="molecule type" value="Genomic_DNA"/>
</dbReference>
<feature type="region of interest" description="Disordered" evidence="1">
    <location>
        <begin position="1"/>
        <end position="23"/>
    </location>
</feature>
<dbReference type="Proteomes" id="UP000641932">
    <property type="component" value="Unassembled WGS sequence"/>
</dbReference>
<dbReference type="InterPro" id="IPR006764">
    <property type="entry name" value="SAM_dep_MeTrfase_SAV2177_type"/>
</dbReference>
<keyword evidence="3" id="KW-1185">Reference proteome</keyword>
<evidence type="ECO:0000256" key="1">
    <source>
        <dbReference type="SAM" id="MobiDB-lite"/>
    </source>
</evidence>
<dbReference type="SUPFAM" id="SSF53335">
    <property type="entry name" value="S-adenosyl-L-methionine-dependent methyltransferases"/>
    <property type="match status" value="1"/>
</dbReference>
<evidence type="ECO:0000313" key="3">
    <source>
        <dbReference type="Proteomes" id="UP000641932"/>
    </source>
</evidence>
<organism evidence="2 3">
    <name type="scientific">Wenjunlia tyrosinilytica</name>
    <dbReference type="NCBI Taxonomy" id="1544741"/>
    <lineage>
        <taxon>Bacteria</taxon>
        <taxon>Bacillati</taxon>
        <taxon>Actinomycetota</taxon>
        <taxon>Actinomycetes</taxon>
        <taxon>Kitasatosporales</taxon>
        <taxon>Streptomycetaceae</taxon>
        <taxon>Wenjunlia</taxon>
    </lineage>
</organism>
<dbReference type="RefSeq" id="WP_189133847.1">
    <property type="nucleotide sequence ID" value="NZ_BMMS01000022.1"/>
</dbReference>
<protein>
    <recommendedName>
        <fullName evidence="4">S-adenosyl methyltransferase</fullName>
    </recommendedName>
</protein>
<gene>
    <name evidence="2" type="ORF">GCM10012280_47800</name>
</gene>
<reference evidence="2" key="2">
    <citation type="submission" date="2020-09" db="EMBL/GenBank/DDBJ databases">
        <authorList>
            <person name="Sun Q."/>
            <person name="Zhou Y."/>
        </authorList>
    </citation>
    <scope>NUCLEOTIDE SEQUENCE</scope>
    <source>
        <strain evidence="2">CGMCC 4.7201</strain>
    </source>
</reference>
<dbReference type="PIRSF" id="PIRSF017393">
    <property type="entry name" value="MTase_SAV2177"/>
    <property type="match status" value="1"/>
</dbReference>